<reference evidence="6 7" key="1">
    <citation type="submission" date="2014-02" db="EMBL/GenBank/DDBJ databases">
        <title>The genome sequence of Colletotrichum simmondsii CBS122122.</title>
        <authorList>
            <person name="Baroncelli R."/>
            <person name="Thon M.R."/>
        </authorList>
    </citation>
    <scope>NUCLEOTIDE SEQUENCE [LARGE SCALE GENOMIC DNA]</scope>
    <source>
        <strain evidence="6 7">CBS122122</strain>
    </source>
</reference>
<evidence type="ECO:0000256" key="2">
    <source>
        <dbReference type="ARBA" id="ARBA00023027"/>
    </source>
</evidence>
<keyword evidence="7" id="KW-1185">Reference proteome</keyword>
<dbReference type="Proteomes" id="UP000070328">
    <property type="component" value="Unassembled WGS sequence"/>
</dbReference>
<feature type="domain" description="D-isomer specific 2-hydroxyacid dehydrogenase catalytic" evidence="4">
    <location>
        <begin position="76"/>
        <end position="340"/>
    </location>
</feature>
<evidence type="ECO:0000256" key="3">
    <source>
        <dbReference type="RuleBase" id="RU003719"/>
    </source>
</evidence>
<dbReference type="InterPro" id="IPR006139">
    <property type="entry name" value="D-isomer_2_OHA_DH_cat_dom"/>
</dbReference>
<dbReference type="InterPro" id="IPR036291">
    <property type="entry name" value="NAD(P)-bd_dom_sf"/>
</dbReference>
<evidence type="ECO:0000259" key="4">
    <source>
        <dbReference type="Pfam" id="PF00389"/>
    </source>
</evidence>
<accession>A0A135T4I1</accession>
<gene>
    <name evidence="6" type="ORF">CSIM01_01813</name>
</gene>
<dbReference type="OrthoDB" id="9991913at2759"/>
<feature type="domain" description="D-isomer specific 2-hydroxyacid dehydrogenase NAD-binding" evidence="5">
    <location>
        <begin position="128"/>
        <end position="318"/>
    </location>
</feature>
<dbReference type="Pfam" id="PF00389">
    <property type="entry name" value="2-Hacid_dh"/>
    <property type="match status" value="1"/>
</dbReference>
<keyword evidence="1 3" id="KW-0560">Oxidoreductase</keyword>
<dbReference type="PANTHER" id="PTHR10996">
    <property type="entry name" value="2-HYDROXYACID DEHYDROGENASE-RELATED"/>
    <property type="match status" value="1"/>
</dbReference>
<evidence type="ECO:0000313" key="7">
    <source>
        <dbReference type="Proteomes" id="UP000070328"/>
    </source>
</evidence>
<dbReference type="EMBL" id="JFBX01000289">
    <property type="protein sequence ID" value="KXH43059.1"/>
    <property type="molecule type" value="Genomic_DNA"/>
</dbReference>
<dbReference type="InterPro" id="IPR006140">
    <property type="entry name" value="D-isomer_DH_NAD-bd"/>
</dbReference>
<keyword evidence="2" id="KW-0520">NAD</keyword>
<dbReference type="SUPFAM" id="SSF51735">
    <property type="entry name" value="NAD(P)-binding Rossmann-fold domains"/>
    <property type="match status" value="1"/>
</dbReference>
<dbReference type="GO" id="GO:0005829">
    <property type="term" value="C:cytosol"/>
    <property type="evidence" value="ECO:0007669"/>
    <property type="project" value="TreeGrafter"/>
</dbReference>
<dbReference type="AlphaFoldDB" id="A0A135T4I1"/>
<name>A0A135T4I1_9PEZI</name>
<dbReference type="GO" id="GO:0030267">
    <property type="term" value="F:glyoxylate reductase (NADPH) activity"/>
    <property type="evidence" value="ECO:0007669"/>
    <property type="project" value="TreeGrafter"/>
</dbReference>
<proteinExistence type="inferred from homology"/>
<dbReference type="GO" id="GO:0016618">
    <property type="term" value="F:hydroxypyruvate reductase [NAD(P)H] activity"/>
    <property type="evidence" value="ECO:0007669"/>
    <property type="project" value="TreeGrafter"/>
</dbReference>
<comment type="caution">
    <text evidence="6">The sequence shown here is derived from an EMBL/GenBank/DDBJ whole genome shotgun (WGS) entry which is preliminary data.</text>
</comment>
<dbReference type="PANTHER" id="PTHR10996:SF178">
    <property type="entry name" value="2-HYDROXYACID DEHYDROGENASE YGL185C-RELATED"/>
    <property type="match status" value="1"/>
</dbReference>
<sequence length="346" mass="38531">MQQKRKILVIGSPRDVIPNKVWADFSSRYETLMYDYPKVQDFYQSMTSGTCKNIDGIMRIGINTPPDNEKLGMGWTKRALLHLPSTLKMIVNFGHGFDEEDVSGLNARGIDFFNTTGGSEATAVVAVYLIISVFRQLNRYERMLRGEQFWPALRHSSQNAVDPFGKKIGIIGMGSIGQTVARQAAALGMEVHCIDRPNIRRILEAMKHENEYVKGLLPPIIFHKDLEGLVASVDCLVLACSYSPTTHHLLSKDVFSEMKRGIRIVNVARGRCIDEEALCDAIDSGTVAAAGLDVHYNEPNVNPRLLKHDCVTLLPHLGGLTHDSMKNHALMALKSVDDFFFSSNLT</sequence>
<dbReference type="Gene3D" id="3.40.50.720">
    <property type="entry name" value="NAD(P)-binding Rossmann-like Domain"/>
    <property type="match status" value="2"/>
</dbReference>
<evidence type="ECO:0000313" key="6">
    <source>
        <dbReference type="EMBL" id="KXH43059.1"/>
    </source>
</evidence>
<dbReference type="Pfam" id="PF02826">
    <property type="entry name" value="2-Hacid_dh_C"/>
    <property type="match status" value="1"/>
</dbReference>
<dbReference type="GO" id="GO:0051287">
    <property type="term" value="F:NAD binding"/>
    <property type="evidence" value="ECO:0007669"/>
    <property type="project" value="InterPro"/>
</dbReference>
<comment type="similarity">
    <text evidence="3">Belongs to the D-isomer specific 2-hydroxyacid dehydrogenase family.</text>
</comment>
<evidence type="ECO:0000256" key="1">
    <source>
        <dbReference type="ARBA" id="ARBA00023002"/>
    </source>
</evidence>
<protein>
    <submittedName>
        <fullName evidence="6">Alcohol dehydrogenase</fullName>
    </submittedName>
</protein>
<organism evidence="6 7">
    <name type="scientific">Colletotrichum simmondsii</name>
    <dbReference type="NCBI Taxonomy" id="703756"/>
    <lineage>
        <taxon>Eukaryota</taxon>
        <taxon>Fungi</taxon>
        <taxon>Dikarya</taxon>
        <taxon>Ascomycota</taxon>
        <taxon>Pezizomycotina</taxon>
        <taxon>Sordariomycetes</taxon>
        <taxon>Hypocreomycetidae</taxon>
        <taxon>Glomerellales</taxon>
        <taxon>Glomerellaceae</taxon>
        <taxon>Colletotrichum</taxon>
        <taxon>Colletotrichum acutatum species complex</taxon>
    </lineage>
</organism>
<dbReference type="InterPro" id="IPR050223">
    <property type="entry name" value="D-isomer_2-hydroxyacid_DH"/>
</dbReference>
<evidence type="ECO:0000259" key="5">
    <source>
        <dbReference type="Pfam" id="PF02826"/>
    </source>
</evidence>
<dbReference type="SUPFAM" id="SSF52283">
    <property type="entry name" value="Formate/glycerate dehydrogenase catalytic domain-like"/>
    <property type="match status" value="1"/>
</dbReference>